<dbReference type="EMBL" id="CADCVZ010000058">
    <property type="protein sequence ID" value="CAA9521022.1"/>
    <property type="molecule type" value="Genomic_DNA"/>
</dbReference>
<name>A0A6J4TF21_9SPHN</name>
<accession>A0A6J4TF21</accession>
<organism evidence="1">
    <name type="scientific">uncultured Sphingomonas sp</name>
    <dbReference type="NCBI Taxonomy" id="158754"/>
    <lineage>
        <taxon>Bacteria</taxon>
        <taxon>Pseudomonadati</taxon>
        <taxon>Pseudomonadota</taxon>
        <taxon>Alphaproteobacteria</taxon>
        <taxon>Sphingomonadales</taxon>
        <taxon>Sphingomonadaceae</taxon>
        <taxon>Sphingomonas</taxon>
        <taxon>environmental samples</taxon>
    </lineage>
</organism>
<reference evidence="1" key="1">
    <citation type="submission" date="2020-02" db="EMBL/GenBank/DDBJ databases">
        <authorList>
            <person name="Meier V. D."/>
        </authorList>
    </citation>
    <scope>NUCLEOTIDE SEQUENCE</scope>
    <source>
        <strain evidence="1">AVDCRST_MAG09</strain>
    </source>
</reference>
<protein>
    <submittedName>
        <fullName evidence="1">Uncharacterized protein</fullName>
    </submittedName>
</protein>
<dbReference type="AlphaFoldDB" id="A0A6J4TF21"/>
<proteinExistence type="predicted"/>
<sequence>MYSPTRTSAASTVRLVSLANCSSCFHASDLLPLRKLGGSKREGMEAKPREALTLG</sequence>
<evidence type="ECO:0000313" key="1">
    <source>
        <dbReference type="EMBL" id="CAA9521022.1"/>
    </source>
</evidence>
<gene>
    <name evidence="1" type="ORF">AVDCRST_MAG09-2046</name>
</gene>